<comment type="caution">
    <text evidence="2">The sequence shown here is derived from an EMBL/GenBank/DDBJ whole genome shotgun (WGS) entry which is preliminary data.</text>
</comment>
<evidence type="ECO:0000313" key="2">
    <source>
        <dbReference type="EMBL" id="KAJ7698294.1"/>
    </source>
</evidence>
<dbReference type="EMBL" id="JARKIE010000026">
    <property type="protein sequence ID" value="KAJ7698294.1"/>
    <property type="molecule type" value="Genomic_DNA"/>
</dbReference>
<evidence type="ECO:0000313" key="3">
    <source>
        <dbReference type="Proteomes" id="UP001221757"/>
    </source>
</evidence>
<gene>
    <name evidence="2" type="ORF">B0H17DRAFT_1129820</name>
</gene>
<dbReference type="Proteomes" id="UP001221757">
    <property type="component" value="Unassembled WGS sequence"/>
</dbReference>
<dbReference type="AlphaFoldDB" id="A0AAD7DUE6"/>
<name>A0AAD7DUE6_MYCRO</name>
<evidence type="ECO:0000256" key="1">
    <source>
        <dbReference type="SAM" id="MobiDB-lite"/>
    </source>
</evidence>
<keyword evidence="3" id="KW-1185">Reference proteome</keyword>
<protein>
    <submittedName>
        <fullName evidence="2">Uncharacterized protein</fullName>
    </submittedName>
</protein>
<reference evidence="2" key="1">
    <citation type="submission" date="2023-03" db="EMBL/GenBank/DDBJ databases">
        <title>Massive genome expansion in bonnet fungi (Mycena s.s.) driven by repeated elements and novel gene families across ecological guilds.</title>
        <authorList>
            <consortium name="Lawrence Berkeley National Laboratory"/>
            <person name="Harder C.B."/>
            <person name="Miyauchi S."/>
            <person name="Viragh M."/>
            <person name="Kuo A."/>
            <person name="Thoen E."/>
            <person name="Andreopoulos B."/>
            <person name="Lu D."/>
            <person name="Skrede I."/>
            <person name="Drula E."/>
            <person name="Henrissat B."/>
            <person name="Morin E."/>
            <person name="Kohler A."/>
            <person name="Barry K."/>
            <person name="LaButti K."/>
            <person name="Morin E."/>
            <person name="Salamov A."/>
            <person name="Lipzen A."/>
            <person name="Mereny Z."/>
            <person name="Hegedus B."/>
            <person name="Baldrian P."/>
            <person name="Stursova M."/>
            <person name="Weitz H."/>
            <person name="Taylor A."/>
            <person name="Grigoriev I.V."/>
            <person name="Nagy L.G."/>
            <person name="Martin F."/>
            <person name="Kauserud H."/>
        </authorList>
    </citation>
    <scope>NUCLEOTIDE SEQUENCE</scope>
    <source>
        <strain evidence="2">CBHHK067</strain>
    </source>
</reference>
<organism evidence="2 3">
    <name type="scientific">Mycena rosella</name>
    <name type="common">Pink bonnet</name>
    <name type="synonym">Agaricus rosellus</name>
    <dbReference type="NCBI Taxonomy" id="1033263"/>
    <lineage>
        <taxon>Eukaryota</taxon>
        <taxon>Fungi</taxon>
        <taxon>Dikarya</taxon>
        <taxon>Basidiomycota</taxon>
        <taxon>Agaricomycotina</taxon>
        <taxon>Agaricomycetes</taxon>
        <taxon>Agaricomycetidae</taxon>
        <taxon>Agaricales</taxon>
        <taxon>Marasmiineae</taxon>
        <taxon>Mycenaceae</taxon>
        <taxon>Mycena</taxon>
    </lineage>
</organism>
<proteinExistence type="predicted"/>
<feature type="region of interest" description="Disordered" evidence="1">
    <location>
        <begin position="131"/>
        <end position="151"/>
    </location>
</feature>
<accession>A0AAD7DUE6</accession>
<sequence>MCRTQSRGSAPSPNCIAAPADVAPRRMQTPMLGAALHDDSRRAFWARESSFCFLAANETYGTSFGDSAGSLALGDGCPVDSDRIQPFPAYGWVDRTSGEHSQSGSSVTPRPRLELGFVVHTEALFTSPLPIHAPADDTSPPHPLPSRTRGMHSDACLSSSAAGRSLSPQRRILRCQWTACYGHGSCFTHALDFLSQYDARQSGRIAEAGMYAELLAKGAEFRDWTASLAAWRGRAEDETLQCRSSVWQMRRPNFDAPYWEARGKGDHEAPQYNWRWSKEQILAGISEKATGELA</sequence>